<dbReference type="NCBIfam" id="TIGR01409">
    <property type="entry name" value="TAT_signal_seq"/>
    <property type="match status" value="1"/>
</dbReference>
<dbReference type="InterPro" id="IPR019546">
    <property type="entry name" value="TAT_signal_bac_arc"/>
</dbReference>
<dbReference type="Pfam" id="PF10518">
    <property type="entry name" value="TAT_signal"/>
    <property type="match status" value="1"/>
</dbReference>
<dbReference type="InterPro" id="IPR006311">
    <property type="entry name" value="TAT_signal"/>
</dbReference>
<protein>
    <submittedName>
        <fullName evidence="1">Uncharacterized protein</fullName>
    </submittedName>
</protein>
<dbReference type="Proteomes" id="UP000198238">
    <property type="component" value="Chromosome"/>
</dbReference>
<organism evidence="1 2">
    <name type="scientific">Neisseria chenwenguii</name>
    <dbReference type="NCBI Taxonomy" id="1853278"/>
    <lineage>
        <taxon>Bacteria</taxon>
        <taxon>Pseudomonadati</taxon>
        <taxon>Pseudomonadota</taxon>
        <taxon>Betaproteobacteria</taxon>
        <taxon>Neisseriales</taxon>
        <taxon>Neisseriaceae</taxon>
        <taxon>Neisseria</taxon>
    </lineage>
</organism>
<name>A0A220S3H5_9NEIS</name>
<gene>
    <name evidence="1" type="ORF">BG910_10200</name>
</gene>
<proteinExistence type="predicted"/>
<evidence type="ECO:0000313" key="1">
    <source>
        <dbReference type="EMBL" id="ASK28051.1"/>
    </source>
</evidence>
<keyword evidence="2" id="KW-1185">Reference proteome</keyword>
<dbReference type="KEGG" id="nei:BG910_10200"/>
<sequence length="54" mass="5739">MDMQRRDFLKTAAALIAAGASPSLASVAATALHGVFRRPVCLFRVRGAAVLQRV</sequence>
<accession>A0A220S3H5</accession>
<dbReference type="AlphaFoldDB" id="A0A220S3H5"/>
<dbReference type="PROSITE" id="PS51318">
    <property type="entry name" value="TAT"/>
    <property type="match status" value="1"/>
</dbReference>
<reference evidence="1 2" key="1">
    <citation type="submission" date="2017-06" db="EMBL/GenBank/DDBJ databases">
        <title>Neisseria chenwenguii sp. nov., isolated from the intestinal contents of Tibetan Plateau Pika in Yushu, Qinghai Province, China.</title>
        <authorList>
            <person name="Zhang G."/>
        </authorList>
    </citation>
    <scope>NUCLEOTIDE SEQUENCE [LARGE SCALE GENOMIC DNA]</scope>
    <source>
        <strain evidence="1 2">10023</strain>
    </source>
</reference>
<evidence type="ECO:0000313" key="2">
    <source>
        <dbReference type="Proteomes" id="UP000198238"/>
    </source>
</evidence>
<dbReference type="EMBL" id="CP022278">
    <property type="protein sequence ID" value="ASK28051.1"/>
    <property type="molecule type" value="Genomic_DNA"/>
</dbReference>